<feature type="domain" description="HhH-GPD" evidence="15">
    <location>
        <begin position="38"/>
        <end position="189"/>
    </location>
</feature>
<dbReference type="InterPro" id="IPR029119">
    <property type="entry name" value="MutY_C"/>
</dbReference>
<evidence type="ECO:0000256" key="11">
    <source>
        <dbReference type="ARBA" id="ARBA00023014"/>
    </source>
</evidence>
<keyword evidence="17" id="KW-1185">Reference proteome</keyword>
<comment type="cofactor">
    <cofactor evidence="14">
        <name>[4Fe-4S] cluster</name>
        <dbReference type="ChEBI" id="CHEBI:49883"/>
    </cofactor>
    <text evidence="14">Binds 1 [4Fe-4S] cluster.</text>
</comment>
<dbReference type="Pfam" id="PF00633">
    <property type="entry name" value="HHH"/>
    <property type="match status" value="1"/>
</dbReference>
<dbReference type="PANTHER" id="PTHR42944">
    <property type="entry name" value="ADENINE DNA GLYCOSYLASE"/>
    <property type="match status" value="1"/>
</dbReference>
<evidence type="ECO:0000256" key="4">
    <source>
        <dbReference type="ARBA" id="ARBA00012045"/>
    </source>
</evidence>
<dbReference type="InterPro" id="IPR023170">
    <property type="entry name" value="HhH_base_excis_C"/>
</dbReference>
<evidence type="ECO:0000256" key="9">
    <source>
        <dbReference type="ARBA" id="ARBA00022801"/>
    </source>
</evidence>
<evidence type="ECO:0000256" key="8">
    <source>
        <dbReference type="ARBA" id="ARBA00022763"/>
    </source>
</evidence>
<keyword evidence="13 14" id="KW-0326">Glycosidase</keyword>
<dbReference type="SUPFAM" id="SSF48150">
    <property type="entry name" value="DNA-glycosylase"/>
    <property type="match status" value="1"/>
</dbReference>
<keyword evidence="10 14" id="KW-0408">Iron</keyword>
<protein>
    <recommendedName>
        <fullName evidence="5 14">Adenine DNA glycosylase</fullName>
        <ecNumber evidence="4 14">3.2.2.31</ecNumber>
    </recommendedName>
</protein>
<evidence type="ECO:0000256" key="1">
    <source>
        <dbReference type="ARBA" id="ARBA00000843"/>
    </source>
</evidence>
<evidence type="ECO:0000313" key="16">
    <source>
        <dbReference type="EMBL" id="MCU7554668.1"/>
    </source>
</evidence>
<evidence type="ECO:0000256" key="7">
    <source>
        <dbReference type="ARBA" id="ARBA00022723"/>
    </source>
</evidence>
<dbReference type="Gene3D" id="1.10.340.30">
    <property type="entry name" value="Hypothetical protein, domain 2"/>
    <property type="match status" value="1"/>
</dbReference>
<dbReference type="InterPro" id="IPR003265">
    <property type="entry name" value="HhH-GPD_domain"/>
</dbReference>
<dbReference type="GO" id="GO:0000701">
    <property type="term" value="F:purine-specific mismatch base pair DNA N-glycosylase activity"/>
    <property type="evidence" value="ECO:0007669"/>
    <property type="project" value="UniProtKB-EC"/>
</dbReference>
<dbReference type="NCBIfam" id="NF008132">
    <property type="entry name" value="PRK10880.1"/>
    <property type="match status" value="1"/>
</dbReference>
<keyword evidence="11" id="KW-0411">Iron-sulfur</keyword>
<dbReference type="Pfam" id="PF14815">
    <property type="entry name" value="NUDIX_4"/>
    <property type="match status" value="1"/>
</dbReference>
<dbReference type="SMART" id="SM00478">
    <property type="entry name" value="ENDO3c"/>
    <property type="match status" value="1"/>
</dbReference>
<evidence type="ECO:0000256" key="3">
    <source>
        <dbReference type="ARBA" id="ARBA00008343"/>
    </source>
</evidence>
<comment type="caution">
    <text evidence="16">The sequence shown here is derived from an EMBL/GenBank/DDBJ whole genome shotgun (WGS) entry which is preliminary data.</text>
</comment>
<comment type="function">
    <text evidence="2">Adenine glycosylase active on G-A mispairs. MutY also corrects error-prone DNA synthesis past GO lesions which are due to the oxidatively damaged form of guanine: 7,8-dihydro-8-oxoguanine (8-oxo-dGTP).</text>
</comment>
<dbReference type="InterPro" id="IPR000445">
    <property type="entry name" value="HhH_motif"/>
</dbReference>
<gene>
    <name evidence="16" type="primary">mutY</name>
    <name evidence="16" type="ORF">OCL06_08660</name>
</gene>
<dbReference type="InterPro" id="IPR044298">
    <property type="entry name" value="MIG/MutY"/>
</dbReference>
<dbReference type="CDD" id="cd00056">
    <property type="entry name" value="ENDO3c"/>
    <property type="match status" value="1"/>
</dbReference>
<sequence>MSDSFARRVLAWFDEHGRKHLPWQQDVPPYKVWVSEIMLQQTQVATVIPYFERFMQAFPDVVALADAPQDDVLHLWTGLGYYARARNLHKAAQRIRDEHNGQFPETLDEVMALPGIGRSTAGAVLSLSLHQSHPILDGNVKRVLARYYAVGGWPGVKKVENQLWAHAEQHTPATRCHHYTQAMMDLGAMVCTRSKPHCDHCPLQADCLAYAQGTQSEFPGKKPKKTLPVRNTLMVVPAFGRQVYLRQRPAEGLWGGLYGFLECDNREQAAQTLRAMGIDDCQWLPLTPFRHTFSHFHLDIEPVLAMSGAAPLQQVAERAERWFDIDQPVTVGLAAPTQKIIKQIATVL</sequence>
<evidence type="ECO:0000313" key="17">
    <source>
        <dbReference type="Proteomes" id="UP001209257"/>
    </source>
</evidence>
<accession>A0ABT2VQD9</accession>
<dbReference type="Gene3D" id="1.10.1670.10">
    <property type="entry name" value="Helix-hairpin-Helix base-excision DNA repair enzymes (C-terminal)"/>
    <property type="match status" value="1"/>
</dbReference>
<dbReference type="InterPro" id="IPR003651">
    <property type="entry name" value="Endonuclease3_FeS-loop_motif"/>
</dbReference>
<organism evidence="16 17">
    <name type="scientific">Alteromonas salexigens</name>
    <dbReference type="NCBI Taxonomy" id="2982530"/>
    <lineage>
        <taxon>Bacteria</taxon>
        <taxon>Pseudomonadati</taxon>
        <taxon>Pseudomonadota</taxon>
        <taxon>Gammaproteobacteria</taxon>
        <taxon>Alteromonadales</taxon>
        <taxon>Alteromonadaceae</taxon>
        <taxon>Alteromonas/Salinimonas group</taxon>
        <taxon>Alteromonas</taxon>
    </lineage>
</organism>
<evidence type="ECO:0000256" key="14">
    <source>
        <dbReference type="RuleBase" id="RU365096"/>
    </source>
</evidence>
<evidence type="ECO:0000256" key="5">
    <source>
        <dbReference type="ARBA" id="ARBA00022023"/>
    </source>
</evidence>
<dbReference type="InterPro" id="IPR005760">
    <property type="entry name" value="A/G_AdeGlyc_MutY"/>
</dbReference>
<proteinExistence type="inferred from homology"/>
<keyword evidence="8 14" id="KW-0227">DNA damage</keyword>
<dbReference type="Proteomes" id="UP001209257">
    <property type="component" value="Unassembled WGS sequence"/>
</dbReference>
<dbReference type="SMART" id="SM00525">
    <property type="entry name" value="FES"/>
    <property type="match status" value="1"/>
</dbReference>
<dbReference type="EMBL" id="JAOTJC010000007">
    <property type="protein sequence ID" value="MCU7554668.1"/>
    <property type="molecule type" value="Genomic_DNA"/>
</dbReference>
<comment type="catalytic activity">
    <reaction evidence="1 14">
        <text>Hydrolyzes free adenine bases from 7,8-dihydro-8-oxoguanine:adenine mismatched double-stranded DNA, leaving an apurinic site.</text>
        <dbReference type="EC" id="3.2.2.31"/>
    </reaction>
</comment>
<evidence type="ECO:0000256" key="13">
    <source>
        <dbReference type="ARBA" id="ARBA00023295"/>
    </source>
</evidence>
<dbReference type="PANTHER" id="PTHR42944:SF1">
    <property type="entry name" value="ADENINE DNA GLYCOSYLASE"/>
    <property type="match status" value="1"/>
</dbReference>
<keyword evidence="6" id="KW-0004">4Fe-4S</keyword>
<keyword evidence="9 16" id="KW-0378">Hydrolase</keyword>
<dbReference type="NCBIfam" id="TIGR01084">
    <property type="entry name" value="mutY"/>
    <property type="match status" value="1"/>
</dbReference>
<evidence type="ECO:0000256" key="10">
    <source>
        <dbReference type="ARBA" id="ARBA00023004"/>
    </source>
</evidence>
<dbReference type="RefSeq" id="WP_262993513.1">
    <property type="nucleotide sequence ID" value="NZ_JAOTJC010000007.1"/>
</dbReference>
<reference evidence="17" key="1">
    <citation type="submission" date="2023-07" db="EMBL/GenBank/DDBJ databases">
        <title>Study on multiphase classification of strain Alteromonas salexigens isolated from the Yellow Sea.</title>
        <authorList>
            <person name="Sun L."/>
        </authorList>
    </citation>
    <scope>NUCLEOTIDE SEQUENCE [LARGE SCALE GENOMIC DNA]</scope>
    <source>
        <strain evidence="17">ASW11-19</strain>
    </source>
</reference>
<dbReference type="EC" id="3.2.2.31" evidence="4 14"/>
<dbReference type="SUPFAM" id="SSF55811">
    <property type="entry name" value="Nudix"/>
    <property type="match status" value="1"/>
</dbReference>
<evidence type="ECO:0000256" key="12">
    <source>
        <dbReference type="ARBA" id="ARBA00023204"/>
    </source>
</evidence>
<name>A0ABT2VQD9_9ALTE</name>
<keyword evidence="12" id="KW-0234">DNA repair</keyword>
<dbReference type="CDD" id="cd03431">
    <property type="entry name" value="NUDIX_DNA_Glycosylase_C-MutY"/>
    <property type="match status" value="1"/>
</dbReference>
<evidence type="ECO:0000256" key="2">
    <source>
        <dbReference type="ARBA" id="ARBA00002933"/>
    </source>
</evidence>
<keyword evidence="7" id="KW-0479">Metal-binding</keyword>
<evidence type="ECO:0000259" key="15">
    <source>
        <dbReference type="SMART" id="SM00478"/>
    </source>
</evidence>
<dbReference type="Pfam" id="PF00730">
    <property type="entry name" value="HhH-GPD"/>
    <property type="match status" value="1"/>
</dbReference>
<dbReference type="Gene3D" id="3.90.79.10">
    <property type="entry name" value="Nucleoside Triphosphate Pyrophosphohydrolase"/>
    <property type="match status" value="1"/>
</dbReference>
<dbReference type="InterPro" id="IPR015797">
    <property type="entry name" value="NUDIX_hydrolase-like_dom_sf"/>
</dbReference>
<comment type="similarity">
    <text evidence="3 14">Belongs to the Nth/MutY family.</text>
</comment>
<evidence type="ECO:0000256" key="6">
    <source>
        <dbReference type="ARBA" id="ARBA00022485"/>
    </source>
</evidence>
<dbReference type="InterPro" id="IPR011257">
    <property type="entry name" value="DNA_glycosylase"/>
</dbReference>